<dbReference type="InterPro" id="IPR001279">
    <property type="entry name" value="Metallo-B-lactamas"/>
</dbReference>
<comment type="cofactor">
    <cofactor evidence="2">
        <name>Zn(2+)</name>
        <dbReference type="ChEBI" id="CHEBI:29105"/>
    </cofactor>
</comment>
<evidence type="ECO:0000313" key="9">
    <source>
        <dbReference type="EMBL" id="AZN70124.1"/>
    </source>
</evidence>
<evidence type="ECO:0000256" key="4">
    <source>
        <dbReference type="ARBA" id="ARBA00013131"/>
    </source>
</evidence>
<evidence type="ECO:0000256" key="6">
    <source>
        <dbReference type="ARBA" id="ARBA00022801"/>
    </source>
</evidence>
<keyword evidence="5" id="KW-0479">Metal-binding</keyword>
<dbReference type="Proteomes" id="UP000268192">
    <property type="component" value="Chromosome"/>
</dbReference>
<dbReference type="PANTHER" id="PTHR42978:SF2">
    <property type="entry name" value="102 KBASES UNSTABLE REGION: FROM 1 TO 119443"/>
    <property type="match status" value="1"/>
</dbReference>
<comment type="catalytic activity">
    <reaction evidence="1">
        <text>an N-acyl-L-homoserine lactone + H2O = an N-acyl-L-homoserine + H(+)</text>
        <dbReference type="Rhea" id="RHEA:22576"/>
        <dbReference type="ChEBI" id="CHEBI:15377"/>
        <dbReference type="ChEBI" id="CHEBI:15378"/>
        <dbReference type="ChEBI" id="CHEBI:55474"/>
        <dbReference type="ChEBI" id="CHEBI:58921"/>
        <dbReference type="EC" id="3.1.1.81"/>
    </reaction>
</comment>
<evidence type="ECO:0000256" key="2">
    <source>
        <dbReference type="ARBA" id="ARBA00001947"/>
    </source>
</evidence>
<evidence type="ECO:0000256" key="5">
    <source>
        <dbReference type="ARBA" id="ARBA00022723"/>
    </source>
</evidence>
<dbReference type="SUPFAM" id="SSF56281">
    <property type="entry name" value="Metallo-hydrolase/oxidoreductase"/>
    <property type="match status" value="1"/>
</dbReference>
<comment type="similarity">
    <text evidence="3">Belongs to the metallo-beta-lactamase superfamily.</text>
</comment>
<evidence type="ECO:0000256" key="3">
    <source>
        <dbReference type="ARBA" id="ARBA00007749"/>
    </source>
</evidence>
<dbReference type="SMART" id="SM00849">
    <property type="entry name" value="Lactamase_B"/>
    <property type="match status" value="1"/>
</dbReference>
<proteinExistence type="inferred from homology"/>
<dbReference type="GO" id="GO:0102007">
    <property type="term" value="F:acyl-L-homoserine-lactone lactonohydrolase activity"/>
    <property type="evidence" value="ECO:0007669"/>
    <property type="project" value="UniProtKB-EC"/>
</dbReference>
<dbReference type="KEGG" id="abaw:D5400_01520"/>
<organism evidence="9 10">
    <name type="scientific">Georhizobium profundi</name>
    <dbReference type="NCBI Taxonomy" id="2341112"/>
    <lineage>
        <taxon>Bacteria</taxon>
        <taxon>Pseudomonadati</taxon>
        <taxon>Pseudomonadota</taxon>
        <taxon>Alphaproteobacteria</taxon>
        <taxon>Hyphomicrobiales</taxon>
        <taxon>Rhizobiaceae</taxon>
        <taxon>Georhizobium</taxon>
    </lineage>
</organism>
<evidence type="ECO:0000259" key="8">
    <source>
        <dbReference type="SMART" id="SM00849"/>
    </source>
</evidence>
<keyword evidence="10" id="KW-1185">Reference proteome</keyword>
<evidence type="ECO:0000256" key="7">
    <source>
        <dbReference type="ARBA" id="ARBA00022833"/>
    </source>
</evidence>
<sequence>MNSEIYIKGKPVSLTVLDYGLFKVHANGRVIGIVGFLIRTDRDETILVDTGFPAKYAYDIEASSAEDKLGSFGVVLSLTEENLPKAQLAKAGVAMDDVDLLVMTHTHIDHVGGIADFPGRPILMSAAERALEKPIYWSGLKPLDWPDREYMLVDGDVDLGPGLKVLAAPGHTIGQLALLVELPETGPVLLTGDAISRPAEIDERFDTADDPTAAIESADRLMRLAAEKGAMIIYGHSPEQWPQLKKSPEFYA</sequence>
<keyword evidence="7" id="KW-0862">Zinc</keyword>
<dbReference type="RefSeq" id="WP_126006985.1">
    <property type="nucleotide sequence ID" value="NZ_CP032509.1"/>
</dbReference>
<dbReference type="EMBL" id="CP032509">
    <property type="protein sequence ID" value="AZN70124.1"/>
    <property type="molecule type" value="Genomic_DNA"/>
</dbReference>
<accession>A0A3Q8XL69</accession>
<dbReference type="CDD" id="cd07729">
    <property type="entry name" value="AHL_lactonase_MBL-fold"/>
    <property type="match status" value="1"/>
</dbReference>
<dbReference type="InterPro" id="IPR036866">
    <property type="entry name" value="RibonucZ/Hydroxyglut_hydro"/>
</dbReference>
<dbReference type="EC" id="3.1.1.81" evidence="4"/>
<evidence type="ECO:0000313" key="10">
    <source>
        <dbReference type="Proteomes" id="UP000268192"/>
    </source>
</evidence>
<protein>
    <recommendedName>
        <fullName evidence="4">quorum-quenching N-acyl-homoserine lactonase</fullName>
        <ecNumber evidence="4">3.1.1.81</ecNumber>
    </recommendedName>
</protein>
<reference evidence="9 10" key="1">
    <citation type="submission" date="2018-09" db="EMBL/GenBank/DDBJ databases">
        <title>Marinorhizobium profundi gen. nov., sp. nov., isolated from a deep-sea sediment sample from the New Britain Trench and proposal of Marinorhizobiaceae fam. nov. in the order Rhizobiales of the class Alphaproteobacteria.</title>
        <authorList>
            <person name="Cao J."/>
        </authorList>
    </citation>
    <scope>NUCLEOTIDE SEQUENCE [LARGE SCALE GENOMIC DNA]</scope>
    <source>
        <strain evidence="9 10">WS11</strain>
    </source>
</reference>
<keyword evidence="6" id="KW-0378">Hydrolase</keyword>
<dbReference type="Gene3D" id="3.60.15.10">
    <property type="entry name" value="Ribonuclease Z/Hydroxyacylglutathione hydrolase-like"/>
    <property type="match status" value="1"/>
</dbReference>
<evidence type="ECO:0000256" key="1">
    <source>
        <dbReference type="ARBA" id="ARBA00000450"/>
    </source>
</evidence>
<dbReference type="AlphaFoldDB" id="A0A3Q8XL69"/>
<dbReference type="GO" id="GO:0046872">
    <property type="term" value="F:metal ion binding"/>
    <property type="evidence" value="ECO:0007669"/>
    <property type="project" value="UniProtKB-KW"/>
</dbReference>
<name>A0A3Q8XL69_9HYPH</name>
<dbReference type="PANTHER" id="PTHR42978">
    <property type="entry name" value="QUORUM-QUENCHING LACTONASE YTNP-RELATED-RELATED"/>
    <property type="match status" value="1"/>
</dbReference>
<feature type="domain" description="Metallo-beta-lactamase" evidence="8">
    <location>
        <begin position="32"/>
        <end position="236"/>
    </location>
</feature>
<dbReference type="InterPro" id="IPR051013">
    <property type="entry name" value="MBL_superfamily_lactonases"/>
</dbReference>
<dbReference type="Pfam" id="PF00753">
    <property type="entry name" value="Lactamase_B"/>
    <property type="match status" value="1"/>
</dbReference>
<dbReference type="OrthoDB" id="9773738at2"/>
<gene>
    <name evidence="9" type="ORF">D5400_01520</name>
</gene>